<dbReference type="PANTHER" id="PTHR24099">
    <property type="entry name" value="E3 UBIQUITIN-PROTEIN LIGASE TRIM36-RELATED"/>
    <property type="match status" value="1"/>
</dbReference>
<protein>
    <submittedName>
        <fullName evidence="5">Fibronectin type III and SPRY domain-containing protein 2 isoform X2</fullName>
    </submittedName>
</protein>
<keyword evidence="1" id="KW-0175">Coiled coil</keyword>
<dbReference type="Gene3D" id="2.60.40.10">
    <property type="entry name" value="Immunoglobulins"/>
    <property type="match status" value="2"/>
</dbReference>
<feature type="coiled-coil region" evidence="1">
    <location>
        <begin position="262"/>
        <end position="289"/>
    </location>
</feature>
<dbReference type="GeneID" id="102993684"/>
<feature type="compositionally biased region" description="Basic and acidic residues" evidence="2">
    <location>
        <begin position="619"/>
        <end position="628"/>
    </location>
</feature>
<dbReference type="InterPro" id="IPR050617">
    <property type="entry name" value="E3_ligase_FN3/SPRY"/>
</dbReference>
<feature type="domain" description="Fibronectin type-III" evidence="3">
    <location>
        <begin position="473"/>
        <end position="566"/>
    </location>
</feature>
<dbReference type="RefSeq" id="XP_054943878.1">
    <property type="nucleotide sequence ID" value="XM_055087903.1"/>
</dbReference>
<evidence type="ECO:0000256" key="1">
    <source>
        <dbReference type="SAM" id="Coils"/>
    </source>
</evidence>
<dbReference type="SUPFAM" id="SSF57845">
    <property type="entry name" value="B-box zinc-binding domain"/>
    <property type="match status" value="1"/>
</dbReference>
<name>A0A9W2WXN7_PHYMC</name>
<dbReference type="Proteomes" id="UP000248484">
    <property type="component" value="Chromosome 11"/>
</dbReference>
<accession>A0A9W2WXN7</accession>
<sequence>MEGEAGEAPGLGRPAASKDFHFHHMDLYDSEDRLQIFPEEDTQMRREVVQAEMTNKSREPMKGKAQRDLEEEVDELVHLYGLEDDHELGDEFTDKSTPRIEVSEYPPYMMTGREPLREQRDWRLSGEAVKAEDLGFGAWGSAGQCQDLREAYRYTHGHASEEYECYVIPEEEDEEEAADVFCVTCKTPIRASEKVFDEHKEHEVTPLSKALESAKDEIHKNMHKLEKQIIEMENFASHLEEVFITVEENFGRQEKNFESHYNEILETLAQKYEEKIQALGEKKKEKLEALYGQLVSCGENLETCKELMETIEEMCHEEKVDFIKDAVAMADRLGKFLKTKTDVEISAQPEFEDQTLDFSEVEELMGSINTIPAPSAPVINPQAPNSATGSSVRVCWSLYSDDTVESYQLSYWPVQESSSGKDRAEFTMTVKETYCSVTNLVPNTQYEFLVTAQNRAGLSPASECAVYITAPCPPIMKSKEIRSCEEAALICWESGNLNPVDSYTVELTQAETPGASGVTESVVGIPTCECLVQLQPWQSYTIYVRALNVGGPSARSEAATVHTTGDTGSIPDPGSSHMPRSNEARAPQLLSLCSRAREPQLLKPTRLEPVLCNKRSHRNEKPAHRNEE</sequence>
<dbReference type="SUPFAM" id="SSF49265">
    <property type="entry name" value="Fibronectin type III"/>
    <property type="match status" value="1"/>
</dbReference>
<dbReference type="AlphaFoldDB" id="A0A9W2WXN7"/>
<reference evidence="5" key="1">
    <citation type="submission" date="2025-08" db="UniProtKB">
        <authorList>
            <consortium name="RefSeq"/>
        </authorList>
    </citation>
    <scope>IDENTIFICATION</scope>
    <source>
        <tissue evidence="5">Muscle</tissue>
    </source>
</reference>
<dbReference type="Gene3D" id="3.30.160.60">
    <property type="entry name" value="Classic Zinc Finger"/>
    <property type="match status" value="1"/>
</dbReference>
<evidence type="ECO:0000256" key="2">
    <source>
        <dbReference type="SAM" id="MobiDB-lite"/>
    </source>
</evidence>
<feature type="domain" description="Fibronectin type-III" evidence="3">
    <location>
        <begin position="377"/>
        <end position="472"/>
    </location>
</feature>
<dbReference type="InterPro" id="IPR003961">
    <property type="entry name" value="FN3_dom"/>
</dbReference>
<evidence type="ECO:0000313" key="4">
    <source>
        <dbReference type="Proteomes" id="UP000248484"/>
    </source>
</evidence>
<gene>
    <name evidence="5" type="primary">FSD2</name>
</gene>
<dbReference type="CDD" id="cd00063">
    <property type="entry name" value="FN3"/>
    <property type="match status" value="2"/>
</dbReference>
<dbReference type="Pfam" id="PF00041">
    <property type="entry name" value="fn3"/>
    <property type="match status" value="1"/>
</dbReference>
<dbReference type="InterPro" id="IPR036116">
    <property type="entry name" value="FN3_sf"/>
</dbReference>
<evidence type="ECO:0000259" key="3">
    <source>
        <dbReference type="PROSITE" id="PS50853"/>
    </source>
</evidence>
<dbReference type="PROSITE" id="PS50853">
    <property type="entry name" value="FN3"/>
    <property type="match status" value="2"/>
</dbReference>
<feature type="region of interest" description="Disordered" evidence="2">
    <location>
        <begin position="553"/>
        <end position="583"/>
    </location>
</feature>
<keyword evidence="4" id="KW-1185">Reference proteome</keyword>
<dbReference type="SMART" id="SM00060">
    <property type="entry name" value="FN3"/>
    <property type="match status" value="2"/>
</dbReference>
<dbReference type="CTD" id="123722"/>
<dbReference type="InterPro" id="IPR013783">
    <property type="entry name" value="Ig-like_fold"/>
</dbReference>
<dbReference type="PANTHER" id="PTHR24099:SF6">
    <property type="entry name" value="FIBRONECTIN TYPE III AND SPRY DOMAIN-CONTAINING PROTEIN 2"/>
    <property type="match status" value="1"/>
</dbReference>
<proteinExistence type="predicted"/>
<organism evidence="4 5">
    <name type="scientific">Physeter macrocephalus</name>
    <name type="common">Sperm whale</name>
    <name type="synonym">Physeter catodon</name>
    <dbReference type="NCBI Taxonomy" id="9755"/>
    <lineage>
        <taxon>Eukaryota</taxon>
        <taxon>Metazoa</taxon>
        <taxon>Chordata</taxon>
        <taxon>Craniata</taxon>
        <taxon>Vertebrata</taxon>
        <taxon>Euteleostomi</taxon>
        <taxon>Mammalia</taxon>
        <taxon>Eutheria</taxon>
        <taxon>Laurasiatheria</taxon>
        <taxon>Artiodactyla</taxon>
        <taxon>Whippomorpha</taxon>
        <taxon>Cetacea</taxon>
        <taxon>Odontoceti</taxon>
        <taxon>Physeteridae</taxon>
        <taxon>Physeter</taxon>
    </lineage>
</organism>
<feature type="region of interest" description="Disordered" evidence="2">
    <location>
        <begin position="595"/>
        <end position="628"/>
    </location>
</feature>
<evidence type="ECO:0000313" key="5">
    <source>
        <dbReference type="RefSeq" id="XP_054943878.1"/>
    </source>
</evidence>